<evidence type="ECO:0000313" key="3">
    <source>
        <dbReference type="EMBL" id="GAA4157956.1"/>
    </source>
</evidence>
<reference evidence="3" key="2">
    <citation type="submission" date="2023-12" db="EMBL/GenBank/DDBJ databases">
        <authorList>
            <person name="Sun Q."/>
            <person name="Inoue M."/>
        </authorList>
    </citation>
    <scope>NUCLEOTIDE SEQUENCE</scope>
    <source>
        <strain evidence="3">JCM 17590</strain>
    </source>
</reference>
<dbReference type="Proteomes" id="UP001415169">
    <property type="component" value="Unassembled WGS sequence"/>
</dbReference>
<protein>
    <recommendedName>
        <fullName evidence="5">Type II toxin-antitoxin system PemK/MazF family toxin</fullName>
    </recommendedName>
</protein>
<dbReference type="RefSeq" id="WP_344790671.1">
    <property type="nucleotide sequence ID" value="NZ_BAABBV010000001.1"/>
</dbReference>
<evidence type="ECO:0000256" key="1">
    <source>
        <dbReference type="ARBA" id="ARBA00007521"/>
    </source>
</evidence>
<proteinExistence type="inferred from homology"/>
<sequence>MGVLAVGDVIAVDFPFTDGSRLKRRPAMVVAAAPRGDAVVSYITSQPQTGAVLLPARAVEQSGGGLPRDSYVRPEKLYTIGPSAVVRRLGSADPDVVDTVLERLRELFSRS</sequence>
<evidence type="ECO:0000256" key="2">
    <source>
        <dbReference type="ARBA" id="ARBA00022649"/>
    </source>
</evidence>
<name>A0ABP7ZHB5_9MICO</name>
<keyword evidence="2" id="KW-1277">Toxin-antitoxin system</keyword>
<dbReference type="Pfam" id="PF02452">
    <property type="entry name" value="PemK_toxin"/>
    <property type="match status" value="1"/>
</dbReference>
<dbReference type="InterPro" id="IPR003477">
    <property type="entry name" value="PemK-like"/>
</dbReference>
<organism evidence="3 4">
    <name type="scientific">Gryllotalpicola daejeonensis</name>
    <dbReference type="NCBI Taxonomy" id="993087"/>
    <lineage>
        <taxon>Bacteria</taxon>
        <taxon>Bacillati</taxon>
        <taxon>Actinomycetota</taxon>
        <taxon>Actinomycetes</taxon>
        <taxon>Micrococcales</taxon>
        <taxon>Microbacteriaceae</taxon>
        <taxon>Gryllotalpicola</taxon>
    </lineage>
</organism>
<keyword evidence="4" id="KW-1185">Reference proteome</keyword>
<gene>
    <name evidence="3" type="ORF">GCM10022286_10220</name>
</gene>
<accession>A0ABP7ZHB5</accession>
<reference evidence="3" key="1">
    <citation type="journal article" date="2014" name="Int. J. Syst. Evol. Microbiol.">
        <title>Complete genome of a new Firmicutes species belonging to the dominant human colonic microbiota ('Ruminococcus bicirculans') reveals two chromosomes and a selective capacity to utilize plant glucans.</title>
        <authorList>
            <consortium name="NISC Comparative Sequencing Program"/>
            <person name="Wegmann U."/>
            <person name="Louis P."/>
            <person name="Goesmann A."/>
            <person name="Henrissat B."/>
            <person name="Duncan S.H."/>
            <person name="Flint H.J."/>
        </authorList>
    </citation>
    <scope>NUCLEOTIDE SEQUENCE</scope>
    <source>
        <strain evidence="3">JCM 17590</strain>
    </source>
</reference>
<evidence type="ECO:0008006" key="5">
    <source>
        <dbReference type="Google" id="ProtNLM"/>
    </source>
</evidence>
<dbReference type="InterPro" id="IPR011067">
    <property type="entry name" value="Plasmid_toxin/cell-grow_inhib"/>
</dbReference>
<comment type="similarity">
    <text evidence="1">Belongs to the PemK/MazF family.</text>
</comment>
<dbReference type="SUPFAM" id="SSF50118">
    <property type="entry name" value="Cell growth inhibitor/plasmid maintenance toxic component"/>
    <property type="match status" value="1"/>
</dbReference>
<dbReference type="EMBL" id="BAABBV010000001">
    <property type="protein sequence ID" value="GAA4157956.1"/>
    <property type="molecule type" value="Genomic_DNA"/>
</dbReference>
<comment type="caution">
    <text evidence="3">The sequence shown here is derived from an EMBL/GenBank/DDBJ whole genome shotgun (WGS) entry which is preliminary data.</text>
</comment>
<evidence type="ECO:0000313" key="4">
    <source>
        <dbReference type="Proteomes" id="UP001415169"/>
    </source>
</evidence>
<dbReference type="Gene3D" id="2.30.30.110">
    <property type="match status" value="1"/>
</dbReference>